<accession>A0A9D2G5L0</accession>
<organism evidence="2 3">
    <name type="scientific">Candidatus Gallimonas intestinavium</name>
    <dbReference type="NCBI Taxonomy" id="2838603"/>
    <lineage>
        <taxon>Bacteria</taxon>
        <taxon>Bacillati</taxon>
        <taxon>Bacillota</taxon>
        <taxon>Clostridia</taxon>
        <taxon>Candidatus Gallimonas</taxon>
    </lineage>
</organism>
<reference evidence="2" key="1">
    <citation type="journal article" date="2021" name="PeerJ">
        <title>Extensive microbial diversity within the chicken gut microbiome revealed by metagenomics and culture.</title>
        <authorList>
            <person name="Gilroy R."/>
            <person name="Ravi A."/>
            <person name="Getino M."/>
            <person name="Pursley I."/>
            <person name="Horton D.L."/>
            <person name="Alikhan N.F."/>
            <person name="Baker D."/>
            <person name="Gharbi K."/>
            <person name="Hall N."/>
            <person name="Watson M."/>
            <person name="Adriaenssens E.M."/>
            <person name="Foster-Nyarko E."/>
            <person name="Jarju S."/>
            <person name="Secka A."/>
            <person name="Antonio M."/>
            <person name="Oren A."/>
            <person name="Chaudhuri R.R."/>
            <person name="La Ragione R."/>
            <person name="Hildebrand F."/>
            <person name="Pallen M.J."/>
        </authorList>
    </citation>
    <scope>NUCLEOTIDE SEQUENCE</scope>
    <source>
        <strain evidence="2">ChiW7-2402</strain>
    </source>
</reference>
<keyword evidence="1" id="KW-1133">Transmembrane helix</keyword>
<reference evidence="2" key="2">
    <citation type="submission" date="2021-04" db="EMBL/GenBank/DDBJ databases">
        <authorList>
            <person name="Gilroy R."/>
        </authorList>
    </citation>
    <scope>NUCLEOTIDE SEQUENCE</scope>
    <source>
        <strain evidence="2">ChiW7-2402</strain>
    </source>
</reference>
<evidence type="ECO:0000313" key="3">
    <source>
        <dbReference type="Proteomes" id="UP000824102"/>
    </source>
</evidence>
<evidence type="ECO:0000256" key="1">
    <source>
        <dbReference type="SAM" id="Phobius"/>
    </source>
</evidence>
<protein>
    <submittedName>
        <fullName evidence="2">Uncharacterized protein</fullName>
    </submittedName>
</protein>
<name>A0A9D2G5L0_9FIRM</name>
<feature type="transmembrane region" description="Helical" evidence="1">
    <location>
        <begin position="62"/>
        <end position="83"/>
    </location>
</feature>
<gene>
    <name evidence="2" type="ORF">H9964_04605</name>
</gene>
<sequence length="199" mass="22058">MLFSLLTVVFYAASSLGDKFISAKLDCNAREFSFLVTAATALFLALMLPFLGWSFAFSWRALVILLLLIAFKIGEFYTSAYLLKTVSAYELKAWLSINVILSFLVDLGRGKETFFRKKGLLLGALTRLPNAAGLWTEAIAAQQNLLLYSLVQPMQLLILFATALIRREKLGKAKLFGSILSLVAVTVMTVLIYINRGTI</sequence>
<dbReference type="EMBL" id="DXBB01000064">
    <property type="protein sequence ID" value="HIZ72842.1"/>
    <property type="molecule type" value="Genomic_DNA"/>
</dbReference>
<evidence type="ECO:0000313" key="2">
    <source>
        <dbReference type="EMBL" id="HIZ72842.1"/>
    </source>
</evidence>
<feature type="transmembrane region" description="Helical" evidence="1">
    <location>
        <begin position="175"/>
        <end position="194"/>
    </location>
</feature>
<keyword evidence="1" id="KW-0472">Membrane</keyword>
<dbReference type="Proteomes" id="UP000824102">
    <property type="component" value="Unassembled WGS sequence"/>
</dbReference>
<feature type="transmembrane region" description="Helical" evidence="1">
    <location>
        <begin position="145"/>
        <end position="163"/>
    </location>
</feature>
<dbReference type="AlphaFoldDB" id="A0A9D2G5L0"/>
<feature type="transmembrane region" description="Helical" evidence="1">
    <location>
        <begin position="33"/>
        <end position="55"/>
    </location>
</feature>
<proteinExistence type="predicted"/>
<comment type="caution">
    <text evidence="2">The sequence shown here is derived from an EMBL/GenBank/DDBJ whole genome shotgun (WGS) entry which is preliminary data.</text>
</comment>
<keyword evidence="1" id="KW-0812">Transmembrane</keyword>